<evidence type="ECO:0000256" key="6">
    <source>
        <dbReference type="ARBA" id="ARBA00047422"/>
    </source>
</evidence>
<dbReference type="PANTHER" id="PTHR10629">
    <property type="entry name" value="CYTOSINE-SPECIFIC METHYLTRANSFERASE"/>
    <property type="match status" value="1"/>
</dbReference>
<evidence type="ECO:0000313" key="11">
    <source>
        <dbReference type="Proteomes" id="UP001278050"/>
    </source>
</evidence>
<dbReference type="InterPro" id="IPR029063">
    <property type="entry name" value="SAM-dependent_MTases_sf"/>
</dbReference>
<keyword evidence="3 7" id="KW-0808">Transferase</keyword>
<proteinExistence type="inferred from homology"/>
<evidence type="ECO:0000256" key="5">
    <source>
        <dbReference type="ARBA" id="ARBA00022747"/>
    </source>
</evidence>
<dbReference type="EC" id="2.1.1.37" evidence="1"/>
<evidence type="ECO:0000256" key="1">
    <source>
        <dbReference type="ARBA" id="ARBA00011975"/>
    </source>
</evidence>
<dbReference type="Gene3D" id="3.40.50.150">
    <property type="entry name" value="Vaccinia Virus protein VP39"/>
    <property type="match status" value="1"/>
</dbReference>
<evidence type="ECO:0000313" key="8">
    <source>
        <dbReference type="EMBL" id="MDX5994908.1"/>
    </source>
</evidence>
<comment type="catalytic activity">
    <reaction evidence="6">
        <text>a 2'-deoxycytidine in DNA + S-adenosyl-L-methionine = a 5-methyl-2'-deoxycytidine in DNA + S-adenosyl-L-homocysteine + H(+)</text>
        <dbReference type="Rhea" id="RHEA:13681"/>
        <dbReference type="Rhea" id="RHEA-COMP:11369"/>
        <dbReference type="Rhea" id="RHEA-COMP:11370"/>
        <dbReference type="ChEBI" id="CHEBI:15378"/>
        <dbReference type="ChEBI" id="CHEBI:57856"/>
        <dbReference type="ChEBI" id="CHEBI:59789"/>
        <dbReference type="ChEBI" id="CHEBI:85452"/>
        <dbReference type="ChEBI" id="CHEBI:85454"/>
        <dbReference type="EC" id="2.1.1.37"/>
    </reaction>
</comment>
<name>A0A1G7MTB8_9GAMM</name>
<dbReference type="PANTHER" id="PTHR10629:SF52">
    <property type="entry name" value="DNA (CYTOSINE-5)-METHYLTRANSFERASE 1"/>
    <property type="match status" value="1"/>
</dbReference>
<organism evidence="9 10">
    <name type="scientific">Ectopseudomonas alcaliphila</name>
    <dbReference type="NCBI Taxonomy" id="101564"/>
    <lineage>
        <taxon>Bacteria</taxon>
        <taxon>Pseudomonadati</taxon>
        <taxon>Pseudomonadota</taxon>
        <taxon>Gammaproteobacteria</taxon>
        <taxon>Pseudomonadales</taxon>
        <taxon>Pseudomonadaceae</taxon>
        <taxon>Ectopseudomonas</taxon>
    </lineage>
</organism>
<keyword evidence="2 7" id="KW-0489">Methyltransferase</keyword>
<dbReference type="EMBL" id="JAWXXP010000001">
    <property type="protein sequence ID" value="MDX5994908.1"/>
    <property type="molecule type" value="Genomic_DNA"/>
</dbReference>
<dbReference type="GO" id="GO:0003677">
    <property type="term" value="F:DNA binding"/>
    <property type="evidence" value="ECO:0007669"/>
    <property type="project" value="TreeGrafter"/>
</dbReference>
<dbReference type="PROSITE" id="PS51679">
    <property type="entry name" value="SAM_MT_C5"/>
    <property type="match status" value="1"/>
</dbReference>
<dbReference type="PRINTS" id="PR00105">
    <property type="entry name" value="C5METTRFRASE"/>
</dbReference>
<dbReference type="Proteomes" id="UP001278050">
    <property type="component" value="Unassembled WGS sequence"/>
</dbReference>
<dbReference type="GO" id="GO:0009307">
    <property type="term" value="P:DNA restriction-modification system"/>
    <property type="evidence" value="ECO:0007669"/>
    <property type="project" value="UniProtKB-KW"/>
</dbReference>
<reference evidence="8 11" key="2">
    <citation type="submission" date="2023-11" db="EMBL/GenBank/DDBJ databases">
        <title>MicrobeMod: A computational toolkit for identifying prokaryotic methylation and restriction-modification with nanopore sequencing.</title>
        <authorList>
            <person name="Crits-Christoph A."/>
            <person name="Kang S.C."/>
            <person name="Lee H."/>
            <person name="Ostrov N."/>
        </authorList>
    </citation>
    <scope>NUCLEOTIDE SEQUENCE [LARGE SCALE GENOMIC DNA]</scope>
    <source>
        <strain evidence="8 11">ATCC BAA-571</strain>
    </source>
</reference>
<keyword evidence="11" id="KW-1185">Reference proteome</keyword>
<dbReference type="AlphaFoldDB" id="A0A1G7MTB8"/>
<dbReference type="Gene3D" id="3.90.120.10">
    <property type="entry name" value="DNA Methylase, subunit A, domain 2"/>
    <property type="match status" value="1"/>
</dbReference>
<evidence type="ECO:0000256" key="3">
    <source>
        <dbReference type="ARBA" id="ARBA00022679"/>
    </source>
</evidence>
<evidence type="ECO:0000256" key="2">
    <source>
        <dbReference type="ARBA" id="ARBA00022603"/>
    </source>
</evidence>
<dbReference type="Pfam" id="PF00145">
    <property type="entry name" value="DNA_methylase"/>
    <property type="match status" value="2"/>
</dbReference>
<dbReference type="EMBL" id="FNAE01000009">
    <property type="protein sequence ID" value="SDF64379.1"/>
    <property type="molecule type" value="Genomic_DNA"/>
</dbReference>
<dbReference type="RefSeq" id="WP_074681749.1">
    <property type="nucleotide sequence ID" value="NZ_CBCSET010000008.1"/>
</dbReference>
<reference evidence="9 10" key="1">
    <citation type="submission" date="2016-10" db="EMBL/GenBank/DDBJ databases">
        <authorList>
            <person name="de Groot N.N."/>
        </authorList>
    </citation>
    <scope>NUCLEOTIDE SEQUENCE [LARGE SCALE GENOMIC DNA]</scope>
    <source>
        <strain evidence="9 10">JCM 10630</strain>
    </source>
</reference>
<evidence type="ECO:0000313" key="9">
    <source>
        <dbReference type="EMBL" id="SDF64379.1"/>
    </source>
</evidence>
<evidence type="ECO:0000256" key="4">
    <source>
        <dbReference type="ARBA" id="ARBA00022691"/>
    </source>
</evidence>
<keyword evidence="5" id="KW-0680">Restriction system</keyword>
<dbReference type="GO" id="GO:0032259">
    <property type="term" value="P:methylation"/>
    <property type="evidence" value="ECO:0007669"/>
    <property type="project" value="UniProtKB-KW"/>
</dbReference>
<dbReference type="InterPro" id="IPR001525">
    <property type="entry name" value="C5_MeTfrase"/>
</dbReference>
<evidence type="ECO:0000256" key="7">
    <source>
        <dbReference type="PROSITE-ProRule" id="PRU01016"/>
    </source>
</evidence>
<comment type="similarity">
    <text evidence="7">Belongs to the class I-like SAM-binding methyltransferase superfamily. C5-methyltransferase family.</text>
</comment>
<keyword evidence="4 7" id="KW-0949">S-adenosyl-L-methionine</keyword>
<dbReference type="InterPro" id="IPR050390">
    <property type="entry name" value="C5-Methyltransferase"/>
</dbReference>
<accession>A0A1G7MTB8</accession>
<dbReference type="GO" id="GO:0003886">
    <property type="term" value="F:DNA (cytosine-5-)-methyltransferase activity"/>
    <property type="evidence" value="ECO:0007669"/>
    <property type="project" value="UniProtKB-EC"/>
</dbReference>
<dbReference type="GO" id="GO:0044027">
    <property type="term" value="P:negative regulation of gene expression via chromosomal CpG island methylation"/>
    <property type="evidence" value="ECO:0007669"/>
    <property type="project" value="TreeGrafter"/>
</dbReference>
<gene>
    <name evidence="9" type="ORF">SAMN05216575_109112</name>
    <name evidence="8" type="ORF">SIM71_22825</name>
</gene>
<dbReference type="OrthoDB" id="9813719at2"/>
<protein>
    <recommendedName>
        <fullName evidence="1">DNA (cytosine-5-)-methyltransferase</fullName>
        <ecNumber evidence="1">2.1.1.37</ecNumber>
    </recommendedName>
</protein>
<dbReference type="SUPFAM" id="SSF53335">
    <property type="entry name" value="S-adenosyl-L-methionine-dependent methyltransferases"/>
    <property type="match status" value="1"/>
</dbReference>
<feature type="active site" evidence="7">
    <location>
        <position position="93"/>
    </location>
</feature>
<dbReference type="Proteomes" id="UP000182413">
    <property type="component" value="Unassembled WGS sequence"/>
</dbReference>
<sequence>MTATTYRIHPQPSFNFGGLVIDNFAGGGGASTGIEMALGRPVDIAINHDPEAIAMHEINHPHTKHYCESVWEVDPREITGGRPVDLCWFSPDCKHFSKAKGGKPVKKEIRGLAWVAIRYAATVRPRVIMLENVEEFVTWGPLAEGRPCPKNKGRTFNSFVNALRRHGYQVEWRELRANQFGAATIRKRLFLIARCDGLPIVWPEPTHLPAGSPEVKAKQAKPQRLAADIIDWSLPCPSIFLTPEEGKALKVRRPLAENTLRRIARGIQRYVIDNADPFLVKVNHGYDYFRGQPLNEPMQTITSKLGTGVVVPTLAPLMVVNTTGHPGAAVDDPLRTVTTGGHHALIAPTLAPFIANTRNGERAGQHPRVASTEQPLWTVTAQGSQQAIIAPVLTKFRTNDSGTSVLEPVPTITANSYIKKPGGAAPIGVVAAFLAKHYGGNYKGPGSAMTDPAPTVTTRDHNALVTSHMIKLRGTSRDGQPVAEPLHTVTASGNHLGEVRAFLLKYYEHGTGQSLADPLHTITTKDRLGLVMVKGEPYQIVDIGMRMLEPHELYAAQGFPADYIHNRTLTNPKLPKDAQVRMCGNSVCPPVAAALVRANLVGMQRSEVAA</sequence>
<evidence type="ECO:0000313" key="10">
    <source>
        <dbReference type="Proteomes" id="UP000182413"/>
    </source>
</evidence>